<evidence type="ECO:0000256" key="7">
    <source>
        <dbReference type="ARBA" id="ARBA00022737"/>
    </source>
</evidence>
<dbReference type="InterPro" id="IPR001031">
    <property type="entry name" value="Thioesterase"/>
</dbReference>
<dbReference type="SUPFAM" id="SSF53474">
    <property type="entry name" value="alpha/beta-Hydrolases"/>
    <property type="match status" value="1"/>
</dbReference>
<dbReference type="InterPro" id="IPR036736">
    <property type="entry name" value="ACP-like_sf"/>
</dbReference>
<dbReference type="PANTHER" id="PTHR43775:SF37">
    <property type="entry name" value="SI:DKEY-61P9.11"/>
    <property type="match status" value="1"/>
</dbReference>
<dbReference type="InterPro" id="IPR009081">
    <property type="entry name" value="PP-bd_ACP"/>
</dbReference>
<evidence type="ECO:0000256" key="3">
    <source>
        <dbReference type="ARBA" id="ARBA00022450"/>
    </source>
</evidence>
<accession>A0ABU3HB72</accession>
<evidence type="ECO:0000313" key="11">
    <source>
        <dbReference type="EMBL" id="MDT3428059.1"/>
    </source>
</evidence>
<evidence type="ECO:0000256" key="6">
    <source>
        <dbReference type="ARBA" id="ARBA00022679"/>
    </source>
</evidence>
<dbReference type="PROSITE" id="PS50075">
    <property type="entry name" value="CARRIER"/>
    <property type="match status" value="2"/>
</dbReference>
<dbReference type="Gene3D" id="3.40.47.10">
    <property type="match status" value="1"/>
</dbReference>
<dbReference type="SUPFAM" id="SSF53901">
    <property type="entry name" value="Thiolase-like"/>
    <property type="match status" value="1"/>
</dbReference>
<dbReference type="Pfam" id="PF00975">
    <property type="entry name" value="Thioesterase"/>
    <property type="match status" value="1"/>
</dbReference>
<dbReference type="Pfam" id="PF00550">
    <property type="entry name" value="PP-binding"/>
    <property type="match status" value="2"/>
</dbReference>
<dbReference type="InterPro" id="IPR020841">
    <property type="entry name" value="PKS_Beta-ketoAc_synthase_dom"/>
</dbReference>
<comment type="pathway">
    <text evidence="2">Antibiotic biosynthesis.</text>
</comment>
<proteinExistence type="predicted"/>
<keyword evidence="4" id="KW-0963">Cytoplasm</keyword>
<evidence type="ECO:0000256" key="2">
    <source>
        <dbReference type="ARBA" id="ARBA00004792"/>
    </source>
</evidence>
<dbReference type="Gene3D" id="1.10.1240.100">
    <property type="match status" value="1"/>
</dbReference>
<dbReference type="Pfam" id="PF22336">
    <property type="entry name" value="RhiE-like_linker"/>
    <property type="match status" value="1"/>
</dbReference>
<dbReference type="Gene3D" id="1.10.1200.10">
    <property type="entry name" value="ACP-like"/>
    <property type="match status" value="2"/>
</dbReference>
<keyword evidence="12" id="KW-1185">Reference proteome</keyword>
<dbReference type="EMBL" id="JAUSUY010000016">
    <property type="protein sequence ID" value="MDT3428059.1"/>
    <property type="molecule type" value="Genomic_DNA"/>
</dbReference>
<dbReference type="CDD" id="cd00833">
    <property type="entry name" value="PKS"/>
    <property type="match status" value="1"/>
</dbReference>
<dbReference type="PANTHER" id="PTHR43775">
    <property type="entry name" value="FATTY ACID SYNTHASE"/>
    <property type="match status" value="1"/>
</dbReference>
<feature type="domain" description="Carrier" evidence="9">
    <location>
        <begin position="52"/>
        <end position="128"/>
    </location>
</feature>
<evidence type="ECO:0000313" key="12">
    <source>
        <dbReference type="Proteomes" id="UP001248709"/>
    </source>
</evidence>
<keyword evidence="7" id="KW-0677">Repeat</keyword>
<dbReference type="InterPro" id="IPR054514">
    <property type="entry name" value="RhiE-like_linker"/>
</dbReference>
<keyword evidence="5" id="KW-0597">Phosphoprotein</keyword>
<organism evidence="11 12">
    <name type="scientific">Paenibacillus forsythiae</name>
    <dbReference type="NCBI Taxonomy" id="365616"/>
    <lineage>
        <taxon>Bacteria</taxon>
        <taxon>Bacillati</taxon>
        <taxon>Bacillota</taxon>
        <taxon>Bacilli</taxon>
        <taxon>Bacillales</taxon>
        <taxon>Paenibacillaceae</taxon>
        <taxon>Paenibacillus</taxon>
    </lineage>
</organism>
<keyword evidence="3" id="KW-0596">Phosphopantetheine</keyword>
<sequence>MAAGSDQVLVVEGNRKKLEAVLLGEELQPEPRKAQPALAGAGMENAAGEEMKLRGKTEDYLKRQLAGVIKLPAHRMESEAPMEKYGIDSIMVMQLTNELEKTFGALPKTLFFEYRNIRELAGYFLSAHKERIKELLGEGERETERIAAANEGLASLASPGALPAGRMPGSRRTRGRYTPEPLPAKEPKSEGAQDIAIIGVAGRYPGARNIQEFWTNLQEGKDCITEIPADRWDHSAYFDEEKGKPGKTYSKWGGFLEGVNEFDPLFFNLSPLEAEIMDPQERLFLETVWNLFESVGQTRQSLADKHKGQVGVYVGAMYQHYKLWNAEPSMESLMALSSYSSIANRVSHFFDFMGPSIAIDTMCSSSAIAVHMACESLKKGECEVAVAGGVNLSIHPKKYVGLSLSQLIGSNPDSRSFSNGDGYLPAEGVGAVLLKPLNNAIADGDTILAVIKSTATNHGGHTHGFGVPNPQAQAQLMEDNFRKSGIDPRTVSYIESAANGSSLGDPIEIAALKKVFHSSASEGRPYTIGSVKSNIGHAEAASGISQLTKVILQLQHRQLVESIKAEPMNPNIQLNGQLHIQRELETWNRPVLRMEGQDKEIPLRAAINSFGAGGSNAHIIVEEYIPAQPERTALLGSPTPQAVILSAKNKGQLKVAVRQLLEFAEEQADVCMNDLAYTLQVGREAMDIRLALVVGSREEMIQGLRHYLAADEISREADPTLYIGDAQQQPEEFESLFSGRVGERFLEELIKERELEKLALYWAKGGSVAWERLPKGDIVRRIMLPTYPFEKRSCWIHPVSIIPEAAQLVERIEICSTKMQGSEVSAEERIIEFVSGLVGLEPEAMNAEMRFRQLGMGSLQLMQLLQKLQAQFDPSISIKQLQECVSIRDLAAVLTVRQEEAGLSSAANSAVSVSSWPEYPELIRLNQLSTARPVFWFHGANGGVEVYQDIAQKCGRPFYGIQASGRATDNSSLHGIPEMAAYYAQIVRTVQPEGPYDLGGYSLGGLFAYEVTRILQKEGQTVQSIVMVDSMYNQEIANAPVSVKSVYLQTMNTALLASDPFNLERAKKSLIHWQELDPDDTDEAFLQKLICLAGSRGLTQTAVQLLTQVERNLKVQLSYELKNYTPLPLPDPQGTTCYYFRNKNGKFFGDMEPYFTFGLQSLSFDEMVYWEEWTRLIPNLNLIDVDSPNHMLILHSPSSAELITALCEKLYSVEGMSDRFFKSFIKKYVTPKIL</sequence>
<reference evidence="11 12" key="1">
    <citation type="submission" date="2023-07" db="EMBL/GenBank/DDBJ databases">
        <title>Genomic Encyclopedia of Type Strains, Phase IV (KMG-IV): sequencing the most valuable type-strain genomes for metagenomic binning, comparative biology and taxonomic classification.</title>
        <authorList>
            <person name="Goeker M."/>
        </authorList>
    </citation>
    <scope>NUCLEOTIDE SEQUENCE [LARGE SCALE GENOMIC DNA]</scope>
    <source>
        <strain evidence="11 12">T98</strain>
    </source>
</reference>
<evidence type="ECO:0000259" key="9">
    <source>
        <dbReference type="PROSITE" id="PS50075"/>
    </source>
</evidence>
<dbReference type="InterPro" id="IPR014030">
    <property type="entry name" value="Ketoacyl_synth_N"/>
</dbReference>
<protein>
    <submittedName>
        <fullName evidence="11">3-oxoacyl-(Acyl-carrier-protein) synthase/thioesterase domain-containing protein/acyl carrier protein</fullName>
    </submittedName>
</protein>
<feature type="region of interest" description="Disordered" evidence="8">
    <location>
        <begin position="157"/>
        <end position="189"/>
    </location>
</feature>
<evidence type="ECO:0000256" key="4">
    <source>
        <dbReference type="ARBA" id="ARBA00022490"/>
    </source>
</evidence>
<feature type="domain" description="Ketosynthase family 3 (KS3)" evidence="10">
    <location>
        <begin position="192"/>
        <end position="623"/>
    </location>
</feature>
<dbReference type="InterPro" id="IPR050091">
    <property type="entry name" value="PKS_NRPS_Biosynth_Enz"/>
</dbReference>
<keyword evidence="6" id="KW-0808">Transferase</keyword>
<comment type="subcellular location">
    <subcellularLocation>
        <location evidence="1">Cytoplasm</location>
    </subcellularLocation>
</comment>
<dbReference type="InterPro" id="IPR016039">
    <property type="entry name" value="Thiolase-like"/>
</dbReference>
<gene>
    <name evidence="11" type="ORF">J2Z22_003649</name>
</gene>
<dbReference type="Pfam" id="PF00109">
    <property type="entry name" value="ketoacyl-synt"/>
    <property type="match status" value="1"/>
</dbReference>
<dbReference type="Pfam" id="PF02801">
    <property type="entry name" value="Ketoacyl-synt_C"/>
    <property type="match status" value="1"/>
</dbReference>
<dbReference type="SMART" id="SM00825">
    <property type="entry name" value="PKS_KS"/>
    <property type="match status" value="1"/>
</dbReference>
<dbReference type="InterPro" id="IPR029058">
    <property type="entry name" value="AB_hydrolase_fold"/>
</dbReference>
<dbReference type="InterPro" id="IPR014031">
    <property type="entry name" value="Ketoacyl_synth_C"/>
</dbReference>
<dbReference type="SUPFAM" id="SSF47336">
    <property type="entry name" value="ACP-like"/>
    <property type="match status" value="2"/>
</dbReference>
<feature type="domain" description="Carrier" evidence="9">
    <location>
        <begin position="821"/>
        <end position="898"/>
    </location>
</feature>
<dbReference type="InterPro" id="IPR006162">
    <property type="entry name" value="Ppantetheine_attach_site"/>
</dbReference>
<dbReference type="PROSITE" id="PS52004">
    <property type="entry name" value="KS3_2"/>
    <property type="match status" value="1"/>
</dbReference>
<evidence type="ECO:0000256" key="5">
    <source>
        <dbReference type="ARBA" id="ARBA00022553"/>
    </source>
</evidence>
<evidence type="ECO:0000256" key="8">
    <source>
        <dbReference type="SAM" id="MobiDB-lite"/>
    </source>
</evidence>
<evidence type="ECO:0000259" key="10">
    <source>
        <dbReference type="PROSITE" id="PS52004"/>
    </source>
</evidence>
<dbReference type="RefSeq" id="WP_312001251.1">
    <property type="nucleotide sequence ID" value="NZ_JAUSUY010000016.1"/>
</dbReference>
<dbReference type="SMART" id="SM00823">
    <property type="entry name" value="PKS_PP"/>
    <property type="match status" value="2"/>
</dbReference>
<evidence type="ECO:0000256" key="1">
    <source>
        <dbReference type="ARBA" id="ARBA00004496"/>
    </source>
</evidence>
<dbReference type="Gene3D" id="3.40.50.1820">
    <property type="entry name" value="alpha/beta hydrolase"/>
    <property type="match status" value="1"/>
</dbReference>
<dbReference type="InterPro" id="IPR020806">
    <property type="entry name" value="PKS_PP-bd"/>
</dbReference>
<dbReference type="Proteomes" id="UP001248709">
    <property type="component" value="Unassembled WGS sequence"/>
</dbReference>
<name>A0ABU3HB72_9BACL</name>
<dbReference type="PROSITE" id="PS00012">
    <property type="entry name" value="PHOSPHOPANTETHEINE"/>
    <property type="match status" value="1"/>
</dbReference>
<comment type="caution">
    <text evidence="11">The sequence shown here is derived from an EMBL/GenBank/DDBJ whole genome shotgun (WGS) entry which is preliminary data.</text>
</comment>